<organism evidence="2 3">
    <name type="scientific">Paenibacillus solisilvae</name>
    <dbReference type="NCBI Taxonomy" id="2486751"/>
    <lineage>
        <taxon>Bacteria</taxon>
        <taxon>Bacillati</taxon>
        <taxon>Bacillota</taxon>
        <taxon>Bacilli</taxon>
        <taxon>Bacillales</taxon>
        <taxon>Paenibacillaceae</taxon>
        <taxon>Paenibacillus</taxon>
    </lineage>
</organism>
<dbReference type="Proteomes" id="UP001596047">
    <property type="component" value="Unassembled WGS sequence"/>
</dbReference>
<dbReference type="InterPro" id="IPR037523">
    <property type="entry name" value="VOC_core"/>
</dbReference>
<dbReference type="InterPro" id="IPR004360">
    <property type="entry name" value="Glyas_Fos-R_dOase_dom"/>
</dbReference>
<comment type="caution">
    <text evidence="2">The sequence shown here is derived from an EMBL/GenBank/DDBJ whole genome shotgun (WGS) entry which is preliminary data.</text>
</comment>
<protein>
    <submittedName>
        <fullName evidence="2">VOC family protein</fullName>
    </submittedName>
</protein>
<evidence type="ECO:0000313" key="3">
    <source>
        <dbReference type="Proteomes" id="UP001596047"/>
    </source>
</evidence>
<dbReference type="PROSITE" id="PS51819">
    <property type="entry name" value="VOC"/>
    <property type="match status" value="1"/>
</dbReference>
<dbReference type="EMBL" id="JBHSOW010000060">
    <property type="protein sequence ID" value="MFC5650653.1"/>
    <property type="molecule type" value="Genomic_DNA"/>
</dbReference>
<keyword evidence="3" id="KW-1185">Reference proteome</keyword>
<dbReference type="Gene3D" id="3.10.180.10">
    <property type="entry name" value="2,3-Dihydroxybiphenyl 1,2-Dioxygenase, domain 1"/>
    <property type="match status" value="1"/>
</dbReference>
<dbReference type="SUPFAM" id="SSF54593">
    <property type="entry name" value="Glyoxalase/Bleomycin resistance protein/Dihydroxybiphenyl dioxygenase"/>
    <property type="match status" value="1"/>
</dbReference>
<name>A0ABW0VXR6_9BACL</name>
<reference evidence="3" key="1">
    <citation type="journal article" date="2019" name="Int. J. Syst. Evol. Microbiol.">
        <title>The Global Catalogue of Microorganisms (GCM) 10K type strain sequencing project: providing services to taxonomists for standard genome sequencing and annotation.</title>
        <authorList>
            <consortium name="The Broad Institute Genomics Platform"/>
            <consortium name="The Broad Institute Genome Sequencing Center for Infectious Disease"/>
            <person name="Wu L."/>
            <person name="Ma J."/>
        </authorList>
    </citation>
    <scope>NUCLEOTIDE SEQUENCE [LARGE SCALE GENOMIC DNA]</scope>
    <source>
        <strain evidence="3">CGMCC 1.3240</strain>
    </source>
</reference>
<proteinExistence type="predicted"/>
<accession>A0ABW0VXR6</accession>
<feature type="domain" description="VOC" evidence="1">
    <location>
        <begin position="20"/>
        <end position="135"/>
    </location>
</feature>
<dbReference type="RefSeq" id="WP_379189229.1">
    <property type="nucleotide sequence ID" value="NZ_JBHSOW010000060.1"/>
</dbReference>
<dbReference type="InterPro" id="IPR029068">
    <property type="entry name" value="Glyas_Bleomycin-R_OHBP_Dase"/>
</dbReference>
<gene>
    <name evidence="2" type="ORF">ACFPYJ_16280</name>
</gene>
<dbReference type="Pfam" id="PF00903">
    <property type="entry name" value="Glyoxalase"/>
    <property type="match status" value="1"/>
</dbReference>
<sequence>MNEQEQQAASPAAASPIKNKIGSVFIPVSDIEKARDWYCSLLGLTTDCEIMNGHLCPLPMDGAGVILDTMPMWGGKEPGGAPAIQTPAFMFLTNDLAASYAYAQEKGIEIVTDIQFDHWFVIKDPDQNKLMICRE</sequence>
<evidence type="ECO:0000259" key="1">
    <source>
        <dbReference type="PROSITE" id="PS51819"/>
    </source>
</evidence>
<evidence type="ECO:0000313" key="2">
    <source>
        <dbReference type="EMBL" id="MFC5650653.1"/>
    </source>
</evidence>